<reference evidence="2" key="2">
    <citation type="submission" date="2020-02" db="EMBL/GenBank/DDBJ databases">
        <authorList>
            <person name="Gilchrist C.L.M."/>
            <person name="Chooi Y.-H."/>
        </authorList>
    </citation>
    <scope>NUCLEOTIDE SEQUENCE</scope>
    <source>
        <strain evidence="2">MST-FP2251</strain>
    </source>
</reference>
<dbReference type="Proteomes" id="UP001194746">
    <property type="component" value="Unassembled WGS sequence"/>
</dbReference>
<keyword evidence="3" id="KW-1185">Reference proteome</keyword>
<sequence>MSGFEKRSNEPNEGYMMNQQIALPMPYSHGDDHEFGVNEHGAYPFPHQAFGSYTPQFASPYSHSISPHASQLSTNQSSGQSGPSTSDHLGLRNPSIHYMAPHSRYHQSPRYLPLRDALGSTEIESQDSRNEGTMLSEPVIPPLDGFPSVREFDQLMKSYVDDLSIKKQDKALIHARRARNIRTVLMDPKDTAIESAQFRFWVKKMFKLQVVGSGSPEVRVSLYPAILVVPKELISRFVKICPTCQLSSSRHDFSITKASITTHVETSEYDPTHGPPGHREF</sequence>
<evidence type="ECO:0000313" key="2">
    <source>
        <dbReference type="EMBL" id="KAF9882651.1"/>
    </source>
</evidence>
<feature type="region of interest" description="Disordered" evidence="1">
    <location>
        <begin position="61"/>
        <end position="95"/>
    </location>
</feature>
<proteinExistence type="predicted"/>
<feature type="compositionally biased region" description="Polar residues" evidence="1">
    <location>
        <begin position="61"/>
        <end position="87"/>
    </location>
</feature>
<dbReference type="AlphaFoldDB" id="A0AAD4CA46"/>
<protein>
    <recommendedName>
        <fullName evidence="4">Integrase zinc-binding domain-containing protein</fullName>
    </recommendedName>
</protein>
<comment type="caution">
    <text evidence="2">The sequence shown here is derived from an EMBL/GenBank/DDBJ whole genome shotgun (WGS) entry which is preliminary data.</text>
</comment>
<evidence type="ECO:0008006" key="4">
    <source>
        <dbReference type="Google" id="ProtNLM"/>
    </source>
</evidence>
<evidence type="ECO:0000313" key="3">
    <source>
        <dbReference type="Proteomes" id="UP001194746"/>
    </source>
</evidence>
<reference evidence="2" key="1">
    <citation type="journal article" date="2019" name="Beilstein J. Org. Chem.">
        <title>Nanangenines: drimane sesquiterpenoids as the dominant metabolite cohort of a novel Australian fungus, Aspergillus nanangensis.</title>
        <authorList>
            <person name="Lacey H.J."/>
            <person name="Gilchrist C.L.M."/>
            <person name="Crombie A."/>
            <person name="Kalaitzis J.A."/>
            <person name="Vuong D."/>
            <person name="Rutledge P.J."/>
            <person name="Turner P."/>
            <person name="Pitt J.I."/>
            <person name="Lacey E."/>
            <person name="Chooi Y.H."/>
            <person name="Piggott A.M."/>
        </authorList>
    </citation>
    <scope>NUCLEOTIDE SEQUENCE</scope>
    <source>
        <strain evidence="2">MST-FP2251</strain>
    </source>
</reference>
<gene>
    <name evidence="2" type="ORF">FE257_005807</name>
</gene>
<accession>A0AAD4CA46</accession>
<dbReference type="EMBL" id="VCAU01000252">
    <property type="protein sequence ID" value="KAF9882651.1"/>
    <property type="molecule type" value="Genomic_DNA"/>
</dbReference>
<organism evidence="2 3">
    <name type="scientific">Aspergillus nanangensis</name>
    <dbReference type="NCBI Taxonomy" id="2582783"/>
    <lineage>
        <taxon>Eukaryota</taxon>
        <taxon>Fungi</taxon>
        <taxon>Dikarya</taxon>
        <taxon>Ascomycota</taxon>
        <taxon>Pezizomycotina</taxon>
        <taxon>Eurotiomycetes</taxon>
        <taxon>Eurotiomycetidae</taxon>
        <taxon>Eurotiales</taxon>
        <taxon>Aspergillaceae</taxon>
        <taxon>Aspergillus</taxon>
        <taxon>Aspergillus subgen. Circumdati</taxon>
    </lineage>
</organism>
<evidence type="ECO:0000256" key="1">
    <source>
        <dbReference type="SAM" id="MobiDB-lite"/>
    </source>
</evidence>
<name>A0AAD4CA46_ASPNN</name>